<comment type="function">
    <text evidence="8">Toxic component of a toxin-antitoxin (TA) system. An RNase.</text>
</comment>
<dbReference type="InterPro" id="IPR022907">
    <property type="entry name" value="VapC_family"/>
</dbReference>
<dbReference type="CDD" id="cd18755">
    <property type="entry name" value="PIN_MtVapC3_VapC21-like"/>
    <property type="match status" value="1"/>
</dbReference>
<organism evidence="10 11">
    <name type="scientific">Streptomyces ficellus</name>
    <dbReference type="NCBI Taxonomy" id="1977088"/>
    <lineage>
        <taxon>Bacteria</taxon>
        <taxon>Bacillati</taxon>
        <taxon>Actinomycetota</taxon>
        <taxon>Actinomycetes</taxon>
        <taxon>Kitasatosporales</taxon>
        <taxon>Streptomycetaceae</taxon>
        <taxon>Streptomyces</taxon>
    </lineage>
</organism>
<proteinExistence type="inferred from homology"/>
<dbReference type="GO" id="GO:0090729">
    <property type="term" value="F:toxin activity"/>
    <property type="evidence" value="ECO:0007669"/>
    <property type="project" value="UniProtKB-KW"/>
</dbReference>
<evidence type="ECO:0000256" key="4">
    <source>
        <dbReference type="ARBA" id="ARBA00022723"/>
    </source>
</evidence>
<reference evidence="10 11" key="1">
    <citation type="submission" date="2018-12" db="EMBL/GenBank/DDBJ databases">
        <title>Complete genome sequence of Streptomyces ficellus NRRL8067, the producer of ficellomycin, feldamycin and nojirimycin.</title>
        <authorList>
            <person name="Zhang H."/>
            <person name="Yue R."/>
            <person name="Liu Y."/>
            <person name="Li M."/>
            <person name="Mu H."/>
            <person name="Zhang J."/>
        </authorList>
    </citation>
    <scope>NUCLEOTIDE SEQUENCE [LARGE SCALE GENOMIC DNA]</scope>
    <source>
        <strain evidence="10 11">NRRL 8067</strain>
    </source>
</reference>
<keyword evidence="2 8" id="KW-1277">Toxin-antitoxin system</keyword>
<feature type="binding site" evidence="8">
    <location>
        <position position="9"/>
    </location>
    <ligand>
        <name>Mg(2+)</name>
        <dbReference type="ChEBI" id="CHEBI:18420"/>
    </ligand>
</feature>
<dbReference type="KEGG" id="sfic:EIZ62_21595"/>
<evidence type="ECO:0000256" key="6">
    <source>
        <dbReference type="ARBA" id="ARBA00022842"/>
    </source>
</evidence>
<dbReference type="PANTHER" id="PTHR33653">
    <property type="entry name" value="RIBONUCLEASE VAPC2"/>
    <property type="match status" value="1"/>
</dbReference>
<protein>
    <recommendedName>
        <fullName evidence="8">Ribonuclease VapC</fullName>
        <shortName evidence="8">RNase VapC</shortName>
        <ecNumber evidence="8">3.1.-.-</ecNumber>
    </recommendedName>
    <alternativeName>
        <fullName evidence="8">Toxin VapC</fullName>
    </alternativeName>
</protein>
<evidence type="ECO:0000256" key="5">
    <source>
        <dbReference type="ARBA" id="ARBA00022801"/>
    </source>
</evidence>
<feature type="domain" description="PIN" evidence="9">
    <location>
        <begin position="7"/>
        <end position="125"/>
    </location>
</feature>
<dbReference type="InterPro" id="IPR002716">
    <property type="entry name" value="PIN_dom"/>
</dbReference>
<keyword evidence="8" id="KW-0800">Toxin</keyword>
<evidence type="ECO:0000259" key="9">
    <source>
        <dbReference type="Pfam" id="PF01850"/>
    </source>
</evidence>
<keyword evidence="11" id="KW-1185">Reference proteome</keyword>
<dbReference type="Pfam" id="PF01850">
    <property type="entry name" value="PIN"/>
    <property type="match status" value="1"/>
</dbReference>
<dbReference type="Gene3D" id="3.40.50.1010">
    <property type="entry name" value="5'-nuclease"/>
    <property type="match status" value="1"/>
</dbReference>
<evidence type="ECO:0000313" key="11">
    <source>
        <dbReference type="Proteomes" id="UP000422572"/>
    </source>
</evidence>
<feature type="binding site" evidence="8">
    <location>
        <position position="99"/>
    </location>
    <ligand>
        <name>Mg(2+)</name>
        <dbReference type="ChEBI" id="CHEBI:18420"/>
    </ligand>
</feature>
<evidence type="ECO:0000256" key="1">
    <source>
        <dbReference type="ARBA" id="ARBA00001946"/>
    </source>
</evidence>
<evidence type="ECO:0000256" key="8">
    <source>
        <dbReference type="HAMAP-Rule" id="MF_00265"/>
    </source>
</evidence>
<dbReference type="HAMAP" id="MF_00265">
    <property type="entry name" value="VapC_Nob1"/>
    <property type="match status" value="1"/>
</dbReference>
<evidence type="ECO:0000313" key="10">
    <source>
        <dbReference type="EMBL" id="QGV80540.1"/>
    </source>
</evidence>
<dbReference type="RefSeq" id="WP_156694256.1">
    <property type="nucleotide sequence ID" value="NZ_CP034279.1"/>
</dbReference>
<dbReference type="GO" id="GO:0004540">
    <property type="term" value="F:RNA nuclease activity"/>
    <property type="evidence" value="ECO:0007669"/>
    <property type="project" value="InterPro"/>
</dbReference>
<keyword evidence="3 8" id="KW-0540">Nuclease</keyword>
<keyword evidence="6 8" id="KW-0460">Magnesium</keyword>
<dbReference type="Proteomes" id="UP000422572">
    <property type="component" value="Chromosome"/>
</dbReference>
<dbReference type="GO" id="GO:0016787">
    <property type="term" value="F:hydrolase activity"/>
    <property type="evidence" value="ECO:0007669"/>
    <property type="project" value="UniProtKB-KW"/>
</dbReference>
<evidence type="ECO:0000256" key="7">
    <source>
        <dbReference type="ARBA" id="ARBA00038093"/>
    </source>
</evidence>
<accession>A0A6I6F9Z4</accession>
<evidence type="ECO:0000256" key="2">
    <source>
        <dbReference type="ARBA" id="ARBA00022649"/>
    </source>
</evidence>
<dbReference type="GO" id="GO:0000287">
    <property type="term" value="F:magnesium ion binding"/>
    <property type="evidence" value="ECO:0007669"/>
    <property type="project" value="UniProtKB-UniRule"/>
</dbReference>
<dbReference type="PANTHER" id="PTHR33653:SF1">
    <property type="entry name" value="RIBONUCLEASE VAPC2"/>
    <property type="match status" value="1"/>
</dbReference>
<sequence>MSPVTHLIDTSAAVRILTNKQVRERWSEHLTEGVIGMCEITELEMLYSARSLADRLTKQELLAELFNWAPVPDGVYQRAGGVQRVLTERGEHRSAGPVDLLLAAAAELSGLTVLHYDADFETVARATGQPTTWIAPPGSL</sequence>
<evidence type="ECO:0000256" key="3">
    <source>
        <dbReference type="ARBA" id="ARBA00022722"/>
    </source>
</evidence>
<dbReference type="InterPro" id="IPR029060">
    <property type="entry name" value="PIN-like_dom_sf"/>
</dbReference>
<dbReference type="EC" id="3.1.-.-" evidence="8"/>
<dbReference type="EMBL" id="CP034279">
    <property type="protein sequence ID" value="QGV80540.1"/>
    <property type="molecule type" value="Genomic_DNA"/>
</dbReference>
<dbReference type="OrthoDB" id="5185254at2"/>
<keyword evidence="5 8" id="KW-0378">Hydrolase</keyword>
<dbReference type="InterPro" id="IPR050556">
    <property type="entry name" value="Type_II_TA_system_RNase"/>
</dbReference>
<comment type="similarity">
    <text evidence="7 8">Belongs to the PINc/VapC protein family.</text>
</comment>
<dbReference type="SUPFAM" id="SSF88723">
    <property type="entry name" value="PIN domain-like"/>
    <property type="match status" value="1"/>
</dbReference>
<keyword evidence="4 8" id="KW-0479">Metal-binding</keyword>
<gene>
    <name evidence="8" type="primary">vapC</name>
    <name evidence="10" type="ORF">EIZ62_21595</name>
</gene>
<name>A0A6I6F9Z4_9ACTN</name>
<dbReference type="AlphaFoldDB" id="A0A6I6F9Z4"/>
<comment type="cofactor">
    <cofactor evidence="1 8">
        <name>Mg(2+)</name>
        <dbReference type="ChEBI" id="CHEBI:18420"/>
    </cofactor>
</comment>